<keyword evidence="8" id="KW-1185">Reference proteome</keyword>
<feature type="transmembrane region" description="Helical" evidence="6">
    <location>
        <begin position="385"/>
        <end position="406"/>
    </location>
</feature>
<dbReference type="InterPro" id="IPR050833">
    <property type="entry name" value="Poly_Biosynth_Transport"/>
</dbReference>
<reference evidence="7 8" key="1">
    <citation type="submission" date="2020-06" db="EMBL/GenBank/DDBJ databases">
        <title>High-quality draft genome of sulfate reducer Desulfobacter latus type strain AcrS2 isolated from marine sediment.</title>
        <authorList>
            <person name="Hoppe M."/>
            <person name="Larsen C.K."/>
            <person name="Marshall I.P.G."/>
            <person name="Schramm A."/>
            <person name="Marietou A.G."/>
        </authorList>
    </citation>
    <scope>NUCLEOTIDE SEQUENCE [LARGE SCALE GENOMIC DNA]</scope>
    <source>
        <strain evidence="7 8">AcRS2</strain>
    </source>
</reference>
<keyword evidence="2" id="KW-1003">Cell membrane</keyword>
<dbReference type="Proteomes" id="UP000553343">
    <property type="component" value="Unassembled WGS sequence"/>
</dbReference>
<dbReference type="Pfam" id="PF13440">
    <property type="entry name" value="Polysacc_synt_3"/>
    <property type="match status" value="1"/>
</dbReference>
<evidence type="ECO:0000256" key="2">
    <source>
        <dbReference type="ARBA" id="ARBA00022475"/>
    </source>
</evidence>
<dbReference type="GO" id="GO:0005886">
    <property type="term" value="C:plasma membrane"/>
    <property type="evidence" value="ECO:0007669"/>
    <property type="project" value="UniProtKB-SubCell"/>
</dbReference>
<feature type="transmembrane region" description="Helical" evidence="6">
    <location>
        <begin position="155"/>
        <end position="172"/>
    </location>
</feature>
<evidence type="ECO:0000313" key="8">
    <source>
        <dbReference type="Proteomes" id="UP000553343"/>
    </source>
</evidence>
<dbReference type="RefSeq" id="WP_178366160.1">
    <property type="nucleotide sequence ID" value="NZ_JACADJ010000016.1"/>
</dbReference>
<feature type="transmembrane region" description="Helical" evidence="6">
    <location>
        <begin position="418"/>
        <end position="440"/>
    </location>
</feature>
<evidence type="ECO:0000256" key="5">
    <source>
        <dbReference type="ARBA" id="ARBA00023136"/>
    </source>
</evidence>
<comment type="caution">
    <text evidence="7">The sequence shown here is derived from an EMBL/GenBank/DDBJ whole genome shotgun (WGS) entry which is preliminary data.</text>
</comment>
<proteinExistence type="predicted"/>
<feature type="transmembrane region" description="Helical" evidence="6">
    <location>
        <begin position="208"/>
        <end position="229"/>
    </location>
</feature>
<gene>
    <name evidence="7" type="ORF">HXW94_06840</name>
</gene>
<evidence type="ECO:0000256" key="1">
    <source>
        <dbReference type="ARBA" id="ARBA00004651"/>
    </source>
</evidence>
<organism evidence="7 8">
    <name type="scientific">Desulfobacter latus</name>
    <dbReference type="NCBI Taxonomy" id="2292"/>
    <lineage>
        <taxon>Bacteria</taxon>
        <taxon>Pseudomonadati</taxon>
        <taxon>Thermodesulfobacteriota</taxon>
        <taxon>Desulfobacteria</taxon>
        <taxon>Desulfobacterales</taxon>
        <taxon>Desulfobacteraceae</taxon>
        <taxon>Desulfobacter</taxon>
    </lineage>
</organism>
<evidence type="ECO:0000256" key="4">
    <source>
        <dbReference type="ARBA" id="ARBA00022989"/>
    </source>
</evidence>
<evidence type="ECO:0000256" key="3">
    <source>
        <dbReference type="ARBA" id="ARBA00022692"/>
    </source>
</evidence>
<dbReference type="PANTHER" id="PTHR30250">
    <property type="entry name" value="PST FAMILY PREDICTED COLANIC ACID TRANSPORTER"/>
    <property type="match status" value="1"/>
</dbReference>
<comment type="subcellular location">
    <subcellularLocation>
        <location evidence="1">Cell membrane</location>
        <topology evidence="1">Multi-pass membrane protein</topology>
    </subcellularLocation>
</comment>
<evidence type="ECO:0000256" key="6">
    <source>
        <dbReference type="SAM" id="Phobius"/>
    </source>
</evidence>
<dbReference type="EMBL" id="JACADJ010000016">
    <property type="protein sequence ID" value="NWH04705.1"/>
    <property type="molecule type" value="Genomic_DNA"/>
</dbReference>
<evidence type="ECO:0000313" key="7">
    <source>
        <dbReference type="EMBL" id="NWH04705.1"/>
    </source>
</evidence>
<feature type="transmembrane region" description="Helical" evidence="6">
    <location>
        <begin position="452"/>
        <end position="472"/>
    </location>
</feature>
<keyword evidence="4 6" id="KW-1133">Transmembrane helix</keyword>
<feature type="transmembrane region" description="Helical" evidence="6">
    <location>
        <begin position="329"/>
        <end position="348"/>
    </location>
</feature>
<feature type="transmembrane region" description="Helical" evidence="6">
    <location>
        <begin position="291"/>
        <end position="317"/>
    </location>
</feature>
<keyword evidence="5 6" id="KW-0472">Membrane</keyword>
<protein>
    <submittedName>
        <fullName evidence="7">Oligosaccharide flippase family protein</fullName>
    </submittedName>
</protein>
<feature type="transmembrane region" description="Helical" evidence="6">
    <location>
        <begin position="360"/>
        <end position="379"/>
    </location>
</feature>
<name>A0A850T6R6_9BACT</name>
<feature type="transmembrane region" description="Helical" evidence="6">
    <location>
        <begin position="88"/>
        <end position="109"/>
    </location>
</feature>
<dbReference type="PANTHER" id="PTHR30250:SF11">
    <property type="entry name" value="O-ANTIGEN TRANSPORTER-RELATED"/>
    <property type="match status" value="1"/>
</dbReference>
<dbReference type="AlphaFoldDB" id="A0A850T6R6"/>
<accession>A0A850T6R6</accession>
<sequence length="486" mass="55276">MGKREAPILKNIIHYSASHYFRQFLSILTAFIRPKLLSPEYFGLWNLMKTIQTYAAYSHMGARSSMRYQIPFHLARNEKKEINQIKGAAFWGAFFINGVIALFLLFSAFLDRFDLIERIGLLSFAFIVLLQGYCEYKIALLKSYQAFKGISRANYIQYTLMFLSTICFIWFWGIIGAFFSLIFSLGIMALYFKIKAPENETLNFNPTIFIKLVRYGFPILMFNIITILIRTSDRILVSSLIGMEALGHYSIAIMILGFLMNVPGVSREIIEPKIMEQKGQRASEIWMREYFIQPAINTAYLMPLLIGGVFFFLPFFIKMVLPAYEAGIVPAHILLAGGYFLALSYTVRGVIVAMDLQLQAAWVMMIALFVNVVAGILFIRADFGISGIALGSSLSFGVLWISQLIFLCMKDLILKNLIVSHLLSLGLPFLAMLLSIELIQYICAALPITNELIAALVKLIFFFGIWLALMWIKKDTHTVMNRFSAK</sequence>
<feature type="transmembrane region" description="Helical" evidence="6">
    <location>
        <begin position="115"/>
        <end position="134"/>
    </location>
</feature>
<keyword evidence="3 6" id="KW-0812">Transmembrane</keyword>